<dbReference type="GO" id="GO:0006270">
    <property type="term" value="P:DNA replication initiation"/>
    <property type="evidence" value="ECO:0007669"/>
    <property type="project" value="TreeGrafter"/>
</dbReference>
<comment type="similarity">
    <text evidence="8">Belongs to the helicase family. PriA subfamily.</text>
</comment>
<comment type="subunit">
    <text evidence="8">Component of the replication restart primosome.</text>
</comment>
<organism evidence="11 12">
    <name type="scientific">Microbacterium lacticum</name>
    <dbReference type="NCBI Taxonomy" id="33885"/>
    <lineage>
        <taxon>Bacteria</taxon>
        <taxon>Bacillati</taxon>
        <taxon>Actinomycetota</taxon>
        <taxon>Actinomycetes</taxon>
        <taxon>Micrococcales</taxon>
        <taxon>Microbacteriaceae</taxon>
        <taxon>Microbacterium</taxon>
    </lineage>
</organism>
<feature type="binding site" evidence="8">
    <location>
        <position position="452"/>
    </location>
    <ligand>
        <name>Zn(2+)</name>
        <dbReference type="ChEBI" id="CHEBI:29105"/>
        <label>1</label>
    </ligand>
</feature>
<evidence type="ECO:0000256" key="1">
    <source>
        <dbReference type="ARBA" id="ARBA00022515"/>
    </source>
</evidence>
<comment type="cofactor">
    <cofactor evidence="8">
        <name>Zn(2+)</name>
        <dbReference type="ChEBI" id="CHEBI:29105"/>
    </cofactor>
    <text evidence="8">Binds 2 zinc ions per subunit.</text>
</comment>
<keyword evidence="11" id="KW-0378">Hydrolase</keyword>
<comment type="caution">
    <text evidence="11">The sequence shown here is derived from an EMBL/GenBank/DDBJ whole genome shotgun (WGS) entry which is preliminary data.</text>
</comment>
<dbReference type="GO" id="GO:0003677">
    <property type="term" value="F:DNA binding"/>
    <property type="evidence" value="ECO:0007669"/>
    <property type="project" value="UniProtKB-UniRule"/>
</dbReference>
<feature type="binding site" evidence="8">
    <location>
        <position position="464"/>
    </location>
    <ligand>
        <name>Zn(2+)</name>
        <dbReference type="ChEBI" id="CHEBI:29105"/>
        <label>2</label>
    </ligand>
</feature>
<dbReference type="Pfam" id="PF17764">
    <property type="entry name" value="PriA_3primeBD"/>
    <property type="match status" value="1"/>
</dbReference>
<evidence type="ECO:0000256" key="4">
    <source>
        <dbReference type="ARBA" id="ARBA00022741"/>
    </source>
</evidence>
<evidence type="ECO:0000256" key="6">
    <source>
        <dbReference type="ARBA" id="ARBA00022840"/>
    </source>
</evidence>
<feature type="binding site" evidence="8">
    <location>
        <position position="455"/>
    </location>
    <ligand>
        <name>Zn(2+)</name>
        <dbReference type="ChEBI" id="CHEBI:29105"/>
        <label>1</label>
    </ligand>
</feature>
<evidence type="ECO:0000256" key="7">
    <source>
        <dbReference type="ARBA" id="ARBA00023125"/>
    </source>
</evidence>
<dbReference type="Gene3D" id="3.40.1440.60">
    <property type="entry name" value="PriA, 3(prime) DNA-binding domain"/>
    <property type="match status" value="1"/>
</dbReference>
<gene>
    <name evidence="8" type="primary">priA</name>
    <name evidence="11" type="ORF">FHX68_0681</name>
</gene>
<keyword evidence="2 8" id="KW-0235">DNA replication</keyword>
<comment type="caution">
    <text evidence="8">As this protein does not have any detectable helicase domains, it probably does not have helicase activity.</text>
</comment>
<evidence type="ECO:0000313" key="11">
    <source>
        <dbReference type="EMBL" id="TQN00577.1"/>
    </source>
</evidence>
<proteinExistence type="inferred from homology"/>
<dbReference type="InterPro" id="IPR027417">
    <property type="entry name" value="P-loop_NTPase"/>
</dbReference>
<keyword evidence="12" id="KW-1185">Reference proteome</keyword>
<feature type="binding site" evidence="8">
    <location>
        <position position="482"/>
    </location>
    <ligand>
        <name>Zn(2+)</name>
        <dbReference type="ChEBI" id="CHEBI:29105"/>
        <label>2</label>
    </ligand>
</feature>
<keyword evidence="3 8" id="KW-0479">Metal-binding</keyword>
<dbReference type="EMBL" id="VFPS01000001">
    <property type="protein sequence ID" value="TQN00577.1"/>
    <property type="molecule type" value="Genomic_DNA"/>
</dbReference>
<dbReference type="PANTHER" id="PTHR30580:SF0">
    <property type="entry name" value="PRIMOSOMAL PROTEIN N"/>
    <property type="match status" value="1"/>
</dbReference>
<dbReference type="RefSeq" id="WP_141379727.1">
    <property type="nucleotide sequence ID" value="NZ_BJNA01000009.1"/>
</dbReference>
<dbReference type="PANTHER" id="PTHR30580">
    <property type="entry name" value="PRIMOSOMAL PROTEIN N"/>
    <property type="match status" value="1"/>
</dbReference>
<dbReference type="AlphaFoldDB" id="A0A543KZV2"/>
<feature type="binding site" evidence="8">
    <location>
        <position position="494"/>
    </location>
    <ligand>
        <name>Zn(2+)</name>
        <dbReference type="ChEBI" id="CHEBI:29105"/>
        <label>1</label>
    </ligand>
</feature>
<dbReference type="Proteomes" id="UP000319804">
    <property type="component" value="Unassembled WGS sequence"/>
</dbReference>
<evidence type="ECO:0000256" key="9">
    <source>
        <dbReference type="SAM" id="MobiDB-lite"/>
    </source>
</evidence>
<dbReference type="GO" id="GO:0005524">
    <property type="term" value="F:ATP binding"/>
    <property type="evidence" value="ECO:0007669"/>
    <property type="project" value="UniProtKB-UniRule"/>
</dbReference>
<dbReference type="GO" id="GO:1990077">
    <property type="term" value="C:primosome complex"/>
    <property type="evidence" value="ECO:0007669"/>
    <property type="project" value="UniProtKB-UniRule"/>
</dbReference>
<keyword evidence="11" id="KW-0347">Helicase</keyword>
<dbReference type="GO" id="GO:0008270">
    <property type="term" value="F:zinc ion binding"/>
    <property type="evidence" value="ECO:0007669"/>
    <property type="project" value="UniProtKB-UniRule"/>
</dbReference>
<comment type="function">
    <text evidence="8">Initiates the restart of stalled replication forks, which reloads the replicative helicase on sites other than the origin of replication. Recognizes and binds to abandoned replication forks and remodels them to uncover a helicase loading site. Promotes assembly of the primosome at these replication forks.</text>
</comment>
<feature type="domain" description="Primosomal protein N' 3' DNA-binding" evidence="10">
    <location>
        <begin position="6"/>
        <end position="110"/>
    </location>
</feature>
<dbReference type="HAMAP" id="MF_00983">
    <property type="entry name" value="PriA"/>
    <property type="match status" value="1"/>
</dbReference>
<dbReference type="GO" id="GO:0006302">
    <property type="term" value="P:double-strand break repair"/>
    <property type="evidence" value="ECO:0007669"/>
    <property type="project" value="InterPro"/>
</dbReference>
<feature type="binding site" evidence="8">
    <location>
        <position position="461"/>
    </location>
    <ligand>
        <name>Zn(2+)</name>
        <dbReference type="ChEBI" id="CHEBI:29105"/>
        <label>2</label>
    </ligand>
</feature>
<reference evidence="11 12" key="1">
    <citation type="submission" date="2019-06" db="EMBL/GenBank/DDBJ databases">
        <title>Sequencing the genomes of 1000 actinobacteria strains.</title>
        <authorList>
            <person name="Klenk H.-P."/>
        </authorList>
    </citation>
    <scope>NUCLEOTIDE SEQUENCE [LARGE SCALE GENOMIC DNA]</scope>
    <source>
        <strain evidence="11 12">DSM 20427</strain>
    </source>
</reference>
<dbReference type="GO" id="GO:0006310">
    <property type="term" value="P:DNA recombination"/>
    <property type="evidence" value="ECO:0007669"/>
    <property type="project" value="InterPro"/>
</dbReference>
<evidence type="ECO:0000313" key="12">
    <source>
        <dbReference type="Proteomes" id="UP000319804"/>
    </source>
</evidence>
<evidence type="ECO:0000256" key="2">
    <source>
        <dbReference type="ARBA" id="ARBA00022705"/>
    </source>
</evidence>
<dbReference type="GO" id="GO:0006269">
    <property type="term" value="P:DNA replication, synthesis of primer"/>
    <property type="evidence" value="ECO:0007669"/>
    <property type="project" value="UniProtKB-KW"/>
</dbReference>
<dbReference type="InterPro" id="IPR042115">
    <property type="entry name" value="PriA_3primeBD_sf"/>
</dbReference>
<keyword evidence="4 8" id="KW-0547">Nucleotide-binding</keyword>
<dbReference type="OrthoDB" id="3177118at2"/>
<evidence type="ECO:0000256" key="5">
    <source>
        <dbReference type="ARBA" id="ARBA00022833"/>
    </source>
</evidence>
<protein>
    <recommendedName>
        <fullName evidence="8">Probable replication restart protein PriA</fullName>
    </recommendedName>
    <alternativeName>
        <fullName evidence="8">Putative ATP-dependent DNA helicase PriA</fullName>
    </alternativeName>
</protein>
<feature type="region of interest" description="Disordered" evidence="9">
    <location>
        <begin position="665"/>
        <end position="692"/>
    </location>
</feature>
<accession>A0A543KZV2</accession>
<sequence>MPLVARVLIDSPLPQLDRLFDYVIPPALRADAVPGVRVKVPLRTAGRVVEGYLVEVVERPEPSVAGKPLSELDAVVSPVAVLTPELYALARRVADRAAGSASDILRLVIPKRMVRAEKAWLAARVAAVADASDAVVSGGGDSGATGADAAVSDAGAAKAADADADADADAAADAGVVDAGASDAEASAAGASDTAASDVESTEPAAAGVAWARGILSDFPDLPAALADHARIALDAPPRPAAAGPYGAWAELISAIALDTLARGQSTLIVVPDQRDEDQVLAVLAAHAPEGVVVQGDARRSGPERYASYLRLLGGETAIVVGNRSTVYAPAADVGTVIIWDDGDPLLSEPLSPGVHVRDAALVRQELEGSALVLAGHTRTTDVERLVQLGWVREVTARRRESPTVVLSATRDGEARGQRVPSAAFAAAREALTHGPVLVQVARPGYAPVLVCADCRTPARCPHCTGPLRSRRPGAAPECTWCGRTIGSWACGNCQSTRLRMASSGSERTADELGRAFPNTRVIVADGDHPVTRVDARPALVVATRGAEPHADGGYRAVILLDGDRMLLAEHLRIGESCLRWWSNAAALAAPGAPVHLVGVTGPVARALATWTQPAYARAELADRAPLHMPPTVRVAAVEGTATSVETALGALREAVPTLDAGAVLGPVPRDGSGAGGTATSGSSGRPAGTGAGTGAGVRALVRFDYALGRPVAEALRAAVVADALHGRSRDRRAGADRFASRTTLKVRLDVPELDL</sequence>
<dbReference type="Gene3D" id="3.40.50.300">
    <property type="entry name" value="P-loop containing nucleotide triphosphate hydrolases"/>
    <property type="match status" value="1"/>
</dbReference>
<keyword evidence="7 8" id="KW-0238">DNA-binding</keyword>
<feature type="binding site" evidence="8">
    <location>
        <position position="491"/>
    </location>
    <ligand>
        <name>Zn(2+)</name>
        <dbReference type="ChEBI" id="CHEBI:29105"/>
        <label>1</label>
    </ligand>
</feature>
<evidence type="ECO:0000256" key="3">
    <source>
        <dbReference type="ARBA" id="ARBA00022723"/>
    </source>
</evidence>
<feature type="binding site" evidence="8">
    <location>
        <position position="479"/>
    </location>
    <ligand>
        <name>Zn(2+)</name>
        <dbReference type="ChEBI" id="CHEBI:29105"/>
        <label>2</label>
    </ligand>
</feature>
<keyword evidence="1 8" id="KW-0639">Primosome</keyword>
<name>A0A543KZV2_9MICO</name>
<evidence type="ECO:0000256" key="8">
    <source>
        <dbReference type="HAMAP-Rule" id="MF_00983"/>
    </source>
</evidence>
<dbReference type="InterPro" id="IPR005259">
    <property type="entry name" value="PriA"/>
</dbReference>
<keyword evidence="6 8" id="KW-0067">ATP-binding</keyword>
<dbReference type="GO" id="GO:0043138">
    <property type="term" value="F:3'-5' DNA helicase activity"/>
    <property type="evidence" value="ECO:0007669"/>
    <property type="project" value="TreeGrafter"/>
</dbReference>
<dbReference type="InterPro" id="IPR041222">
    <property type="entry name" value="PriA_3primeBD"/>
</dbReference>
<evidence type="ECO:0000259" key="10">
    <source>
        <dbReference type="Pfam" id="PF17764"/>
    </source>
</evidence>
<keyword evidence="5 8" id="KW-0862">Zinc</keyword>